<dbReference type="InterPro" id="IPR013546">
    <property type="entry name" value="PII_UdlTrfase/GS_AdlTrfase"/>
</dbReference>
<dbReference type="Gene3D" id="3.30.460.10">
    <property type="entry name" value="Beta Polymerase, domain 2"/>
    <property type="match status" value="2"/>
</dbReference>
<proteinExistence type="inferred from homology"/>
<reference evidence="11" key="1">
    <citation type="submission" date="2018-08" db="EMBL/GenBank/DDBJ databases">
        <title>Thalassotalea euphylliae genome.</title>
        <authorList>
            <person name="Summers S."/>
            <person name="Rice S.A."/>
            <person name="Freckelton M.L."/>
            <person name="Nedved B.T."/>
            <person name="Hadfield M.G."/>
        </authorList>
    </citation>
    <scope>NUCLEOTIDE SEQUENCE [LARGE SCALE GENOMIC DNA]</scope>
    <source>
        <strain evidence="11">H3</strain>
    </source>
</reference>
<feature type="domain" description="Glutamate-ammonia ligase adenylyltransferase repeated" evidence="8">
    <location>
        <begin position="42"/>
        <end position="283"/>
    </location>
</feature>
<dbReference type="CDD" id="cd05401">
    <property type="entry name" value="NT_GlnE_GlnD_like"/>
    <property type="match status" value="2"/>
</dbReference>
<evidence type="ECO:0000256" key="4">
    <source>
        <dbReference type="ARBA" id="ARBA00022840"/>
    </source>
</evidence>
<dbReference type="NCBIfam" id="NF008292">
    <property type="entry name" value="PRK11072.1"/>
    <property type="match status" value="1"/>
</dbReference>
<protein>
    <recommendedName>
        <fullName evidence="7">Bifunctional glutamine synthetase adenylyltransferase/adenylyl-removing enzyme</fullName>
    </recommendedName>
    <alternativeName>
        <fullName evidence="7">ATP:glutamine synthetase adenylyltransferase</fullName>
    </alternativeName>
    <alternativeName>
        <fullName evidence="7">ATase</fullName>
    </alternativeName>
    <domain>
        <recommendedName>
            <fullName evidence="7">Glutamine synthetase adenylyl-L-tyrosine phosphorylase</fullName>
            <ecNumber evidence="7">2.7.7.89</ecNumber>
        </recommendedName>
        <alternativeName>
            <fullName evidence="7">Adenylyl removase</fullName>
            <shortName evidence="7">AR</shortName>
            <shortName evidence="7">AT-N</shortName>
        </alternativeName>
    </domain>
    <domain>
        <recommendedName>
            <fullName evidence="7">Glutamine synthetase adenylyl transferase</fullName>
            <ecNumber evidence="7">2.7.7.42</ecNumber>
        </recommendedName>
        <alternativeName>
            <fullName evidence="7">Adenylyl transferase</fullName>
            <shortName evidence="7">AT</shortName>
            <shortName evidence="7">AT-C</shortName>
        </alternativeName>
    </domain>
</protein>
<comment type="catalytic activity">
    <reaction evidence="7">
        <text>[glutamine synthetase]-O(4)-(5'-adenylyl)-L-tyrosine + phosphate = [glutamine synthetase]-L-tyrosine + ADP</text>
        <dbReference type="Rhea" id="RHEA:43716"/>
        <dbReference type="Rhea" id="RHEA-COMP:10660"/>
        <dbReference type="Rhea" id="RHEA-COMP:10661"/>
        <dbReference type="ChEBI" id="CHEBI:43474"/>
        <dbReference type="ChEBI" id="CHEBI:46858"/>
        <dbReference type="ChEBI" id="CHEBI:83624"/>
        <dbReference type="ChEBI" id="CHEBI:456216"/>
        <dbReference type="EC" id="2.7.7.89"/>
    </reaction>
</comment>
<dbReference type="FunFam" id="1.20.120.330:FF:000005">
    <property type="entry name" value="Bifunctional glutamine synthetase adenylyltransferase/adenylyl-removing enzyme"/>
    <property type="match status" value="1"/>
</dbReference>
<feature type="domain" description="PII-uridylyltransferase/Glutamine-synthetase adenylyltransferase" evidence="9">
    <location>
        <begin position="838"/>
        <end position="939"/>
    </location>
</feature>
<comment type="catalytic activity">
    <reaction evidence="7">
        <text>[glutamine synthetase]-L-tyrosine + ATP = [glutamine synthetase]-O(4)-(5'-adenylyl)-L-tyrosine + diphosphate</text>
        <dbReference type="Rhea" id="RHEA:18589"/>
        <dbReference type="Rhea" id="RHEA-COMP:10660"/>
        <dbReference type="Rhea" id="RHEA-COMP:10661"/>
        <dbReference type="ChEBI" id="CHEBI:30616"/>
        <dbReference type="ChEBI" id="CHEBI:33019"/>
        <dbReference type="ChEBI" id="CHEBI:46858"/>
        <dbReference type="ChEBI" id="CHEBI:83624"/>
        <dbReference type="EC" id="2.7.7.42"/>
    </reaction>
</comment>
<dbReference type="SUPFAM" id="SSF81593">
    <property type="entry name" value="Nucleotidyltransferase substrate binding subunit/domain"/>
    <property type="match status" value="2"/>
</dbReference>
<evidence type="ECO:0000256" key="5">
    <source>
        <dbReference type="ARBA" id="ARBA00022842"/>
    </source>
</evidence>
<dbReference type="InterPro" id="IPR023057">
    <property type="entry name" value="GlnE"/>
</dbReference>
<keyword evidence="10" id="KW-0436">Ligase</keyword>
<sequence>MPNLPIINTHFDELVALAKQRNQQLVDDYQNYIEPLDSSAVENLMAAVTLSDFVFRAFEQQPEAIAQLFAERDFTDSHVPDYEEQLANLLQGCDSEACLHRVLRQFRQQAMVDIAVSDMVGHAYLDVSLARLTKLADALILSALNWLTLFCQERWGVPYGVDGQQQTLLVYGMGKLGGGELNFSSDIDLIFTYPQTGKTHGARKSLDNQTFFTRLGQKLIAVLDQQTADGFVYRVDMRLRPFGDSGPLVLSFSALEDYYQDQGRDWERYAMLKARPIGQGEHHQELSQLLRPFVYRRYIDFSVIESLRKMKLMISREVRRKQLTNNIKLGAGGIREVEFIVQVFQLIRGGRVKELQQRNLLTVLPLLVEHQIVPPESARVLTNAYRFLRRVENVIQALDDQQTQTLPDSELDQARLLHVLGIDTWQEFLTRLNAHLGFVHDEFNQLIGEEAPNHEDIQAQWQTLWHDSWHDTDDFTWQKAIASNWQKDGIWQTLYEFKQELDKQPIGQRGRVVLDKLMPRVLFHIHSNSAFENAYENTYEVVLPRVLQIIQKVASRTVYLELLYENDGALIHLIRLCQQSHWISDYIAKFPILLDELIDPKLLHNPPALADYVNELQQAMLRIPEDDVESQMNGLRQFKQAQQLRIAAADISGVLPLMKVSDHLTALAEAIIGEVIQQAWHQLTARFGQPKSTLGTNHKGFAVLGYGKMGGIELGYGSDLDLVFVHDCSLNDTTNGEREIAASQFYVKLAQKVMHIFNTRMSSGILYELDMRLRPSGNSGVLVIHIDSFADYQLTEAWTWEHQALVRARMVYGHDDIRNNFSAIRKRALTNPRENGELKKQVVEMREKMRNHIDTSSGQCIDIKHGHGGLVDIEFLTQYLVLRFSGKYPQLTEFSDNIRIIEGLAKVGVVSDESAQCLVDSYCQLRNASHRAVLQDGKAQLSQTMFNQMAGSVAQIWQSFME</sequence>
<dbReference type="Proteomes" id="UP000256899">
    <property type="component" value="Unassembled WGS sequence"/>
</dbReference>
<dbReference type="Gene3D" id="1.20.120.330">
    <property type="entry name" value="Nucleotidyltransferases domain 2"/>
    <property type="match status" value="2"/>
</dbReference>
<dbReference type="PANTHER" id="PTHR30621">
    <property type="entry name" value="GLUTAMINE SYNTHETASE ADENYLYLTRANSFERASE"/>
    <property type="match status" value="1"/>
</dbReference>
<dbReference type="GO" id="GO:0005524">
    <property type="term" value="F:ATP binding"/>
    <property type="evidence" value="ECO:0007669"/>
    <property type="project" value="UniProtKB-UniRule"/>
</dbReference>
<dbReference type="GO" id="GO:0016874">
    <property type="term" value="F:ligase activity"/>
    <property type="evidence" value="ECO:0007669"/>
    <property type="project" value="UniProtKB-KW"/>
</dbReference>
<dbReference type="RefSeq" id="WP_116017346.1">
    <property type="nucleotide sequence ID" value="NZ_QUOT01000001.1"/>
</dbReference>
<organism evidence="10 11">
    <name type="scientific">Thalassotalea euphylliae</name>
    <dbReference type="NCBI Taxonomy" id="1655234"/>
    <lineage>
        <taxon>Bacteria</taxon>
        <taxon>Pseudomonadati</taxon>
        <taxon>Pseudomonadota</taxon>
        <taxon>Gammaproteobacteria</taxon>
        <taxon>Alteromonadales</taxon>
        <taxon>Colwelliaceae</taxon>
        <taxon>Thalassotalea</taxon>
    </lineage>
</organism>
<evidence type="ECO:0000256" key="6">
    <source>
        <dbReference type="ARBA" id="ARBA00023268"/>
    </source>
</evidence>
<gene>
    <name evidence="7" type="primary">glnE</name>
    <name evidence="10" type="ORF">DXX94_15710</name>
</gene>
<evidence type="ECO:0000313" key="10">
    <source>
        <dbReference type="EMBL" id="REL32044.1"/>
    </source>
</evidence>
<dbReference type="InterPro" id="IPR043519">
    <property type="entry name" value="NT_sf"/>
</dbReference>
<feature type="region of interest" description="Adenylyl removase" evidence="7">
    <location>
        <begin position="1"/>
        <end position="453"/>
    </location>
</feature>
<dbReference type="Gene3D" id="1.10.4050.10">
    <property type="entry name" value="Glutamine synthase adenylyltransferase GlnE"/>
    <property type="match status" value="1"/>
</dbReference>
<dbReference type="PANTHER" id="PTHR30621:SF0">
    <property type="entry name" value="BIFUNCTIONAL GLUTAMINE SYNTHETASE ADENYLYLTRANSFERASE_ADENYLYL-REMOVING ENZYME"/>
    <property type="match status" value="1"/>
</dbReference>
<keyword evidence="5 7" id="KW-0460">Magnesium</keyword>
<evidence type="ECO:0000259" key="8">
    <source>
        <dbReference type="Pfam" id="PF03710"/>
    </source>
</evidence>
<dbReference type="Gene3D" id="1.20.120.1510">
    <property type="match status" value="1"/>
</dbReference>
<comment type="function">
    <text evidence="7">Involved in the regulation of glutamine synthetase GlnA, a key enzyme in the process to assimilate ammonia. When cellular nitrogen levels are high, the C-terminal adenylyl transferase (AT) inactivates GlnA by covalent transfer of an adenylyl group from ATP to specific tyrosine residue of GlnA, thus reducing its activity. Conversely, when nitrogen levels are low, the N-terminal adenylyl removase (AR) activates GlnA by removing the adenylyl group by phosphorolysis, increasing its activity. The regulatory region of GlnE binds the signal transduction protein PII (GlnB) which indicates the nitrogen status of the cell.</text>
</comment>
<name>A0A3E0U5P1_9GAMM</name>
<dbReference type="InterPro" id="IPR005190">
    <property type="entry name" value="GlnE_rpt_dom"/>
</dbReference>
<dbReference type="Pfam" id="PF03710">
    <property type="entry name" value="GlnE"/>
    <property type="match status" value="2"/>
</dbReference>
<feature type="domain" description="PII-uridylyltransferase/Glutamine-synthetase adenylyltransferase" evidence="9">
    <location>
        <begin position="308"/>
        <end position="447"/>
    </location>
</feature>
<evidence type="ECO:0000256" key="1">
    <source>
        <dbReference type="ARBA" id="ARBA00022679"/>
    </source>
</evidence>
<dbReference type="GO" id="GO:0047388">
    <property type="term" value="F:[glutamine synthetase]-adenylyl-L-tyrosine phosphorylase activity"/>
    <property type="evidence" value="ECO:0007669"/>
    <property type="project" value="UniProtKB-EC"/>
</dbReference>
<dbReference type="GO" id="GO:0008882">
    <property type="term" value="F:[glutamate-ammonia-ligase] adenylyltransferase activity"/>
    <property type="evidence" value="ECO:0007669"/>
    <property type="project" value="UniProtKB-UniRule"/>
</dbReference>
<dbReference type="GO" id="GO:0000820">
    <property type="term" value="P:regulation of glutamine family amino acid metabolic process"/>
    <property type="evidence" value="ECO:0007669"/>
    <property type="project" value="UniProtKB-UniRule"/>
</dbReference>
<keyword evidence="4 7" id="KW-0067">ATP-binding</keyword>
<comment type="caution">
    <text evidence="10">The sequence shown here is derived from an EMBL/GenBank/DDBJ whole genome shotgun (WGS) entry which is preliminary data.</text>
</comment>
<evidence type="ECO:0000256" key="2">
    <source>
        <dbReference type="ARBA" id="ARBA00022695"/>
    </source>
</evidence>
<dbReference type="HAMAP" id="MF_00802">
    <property type="entry name" value="GlnE"/>
    <property type="match status" value="1"/>
</dbReference>
<dbReference type="EC" id="2.7.7.89" evidence="7"/>
<dbReference type="GO" id="GO:0005829">
    <property type="term" value="C:cytosol"/>
    <property type="evidence" value="ECO:0007669"/>
    <property type="project" value="TreeGrafter"/>
</dbReference>
<dbReference type="AlphaFoldDB" id="A0A3E0U5P1"/>
<dbReference type="SUPFAM" id="SSF81301">
    <property type="entry name" value="Nucleotidyltransferase"/>
    <property type="match status" value="2"/>
</dbReference>
<comment type="similarity">
    <text evidence="7">Belongs to the GlnE family.</text>
</comment>
<keyword evidence="11" id="KW-1185">Reference proteome</keyword>
<feature type="domain" description="Glutamate-ammonia ligase adenylyltransferase repeated" evidence="8">
    <location>
        <begin position="572"/>
        <end position="822"/>
    </location>
</feature>
<dbReference type="Pfam" id="PF08335">
    <property type="entry name" value="GlnD_UR_UTase"/>
    <property type="match status" value="2"/>
</dbReference>
<dbReference type="EC" id="2.7.7.42" evidence="7"/>
<keyword evidence="1 7" id="KW-0808">Transferase</keyword>
<dbReference type="EMBL" id="QUOT01000001">
    <property type="protein sequence ID" value="REL32044.1"/>
    <property type="molecule type" value="Genomic_DNA"/>
</dbReference>
<comment type="cofactor">
    <cofactor evidence="7">
        <name>Mg(2+)</name>
        <dbReference type="ChEBI" id="CHEBI:18420"/>
    </cofactor>
</comment>
<evidence type="ECO:0000313" key="11">
    <source>
        <dbReference type="Proteomes" id="UP000256899"/>
    </source>
</evidence>
<keyword evidence="2 7" id="KW-0548">Nucleotidyltransferase</keyword>
<accession>A0A3E0U5P1</accession>
<keyword evidence="3 7" id="KW-0547">Nucleotide-binding</keyword>
<evidence type="ECO:0000256" key="7">
    <source>
        <dbReference type="HAMAP-Rule" id="MF_00802"/>
    </source>
</evidence>
<evidence type="ECO:0000259" key="9">
    <source>
        <dbReference type="Pfam" id="PF08335"/>
    </source>
</evidence>
<keyword evidence="6 7" id="KW-0511">Multifunctional enzyme</keyword>
<feature type="region of interest" description="Adenylyl transferase" evidence="7">
    <location>
        <begin position="465"/>
        <end position="962"/>
    </location>
</feature>
<dbReference type="GO" id="GO:0000287">
    <property type="term" value="F:magnesium ion binding"/>
    <property type="evidence" value="ECO:0007669"/>
    <property type="project" value="UniProtKB-UniRule"/>
</dbReference>
<evidence type="ECO:0000256" key="3">
    <source>
        <dbReference type="ARBA" id="ARBA00022741"/>
    </source>
</evidence>
<dbReference type="FunFam" id="3.30.460.10:FF:000009">
    <property type="entry name" value="Bifunctional glutamine synthetase adenylyltransferase/adenylyl-removing enzyme"/>
    <property type="match status" value="1"/>
</dbReference>